<evidence type="ECO:0000313" key="3">
    <source>
        <dbReference type="EMBL" id="CEN34343.1"/>
    </source>
</evidence>
<dbReference type="Pfam" id="PF13432">
    <property type="entry name" value="TPR_16"/>
    <property type="match status" value="1"/>
</dbReference>
<dbReference type="Proteomes" id="UP000038083">
    <property type="component" value="Unassembled WGS sequence"/>
</dbReference>
<name>A0A0B7HJH3_9FLAO</name>
<feature type="region of interest" description="Disordered" evidence="2">
    <location>
        <begin position="153"/>
        <end position="297"/>
    </location>
</feature>
<dbReference type="AlphaFoldDB" id="A0A0B7HJH3"/>
<dbReference type="PROSITE" id="PS50293">
    <property type="entry name" value="TPR_REGION"/>
    <property type="match status" value="1"/>
</dbReference>
<evidence type="ECO:0000256" key="2">
    <source>
        <dbReference type="SAM" id="MobiDB-lite"/>
    </source>
</evidence>
<keyword evidence="1" id="KW-0802">TPR repeat</keyword>
<dbReference type="PROSITE" id="PS50005">
    <property type="entry name" value="TPR"/>
    <property type="match status" value="1"/>
</dbReference>
<protein>
    <submittedName>
        <fullName evidence="3">Tetratricopeptide repeat protein</fullName>
    </submittedName>
</protein>
<dbReference type="Gene3D" id="1.25.40.10">
    <property type="entry name" value="Tetratricopeptide repeat domain"/>
    <property type="match status" value="1"/>
</dbReference>
<evidence type="ECO:0000256" key="1">
    <source>
        <dbReference type="PROSITE-ProRule" id="PRU00339"/>
    </source>
</evidence>
<gene>
    <name evidence="3" type="ORF">CCYN74_100131</name>
</gene>
<dbReference type="Pfam" id="PF13414">
    <property type="entry name" value="TPR_11"/>
    <property type="match status" value="1"/>
</dbReference>
<evidence type="ECO:0000313" key="4">
    <source>
        <dbReference type="Proteomes" id="UP000038083"/>
    </source>
</evidence>
<feature type="compositionally biased region" description="Basic and acidic residues" evidence="2">
    <location>
        <begin position="161"/>
        <end position="179"/>
    </location>
</feature>
<dbReference type="OrthoDB" id="1525165at2"/>
<feature type="repeat" description="TPR" evidence="1">
    <location>
        <begin position="105"/>
        <end position="138"/>
    </location>
</feature>
<dbReference type="InterPro" id="IPR019734">
    <property type="entry name" value="TPR_rpt"/>
</dbReference>
<organism evidence="3 4">
    <name type="scientific">Capnocytophaga cynodegmi</name>
    <dbReference type="NCBI Taxonomy" id="28189"/>
    <lineage>
        <taxon>Bacteria</taxon>
        <taxon>Pseudomonadati</taxon>
        <taxon>Bacteroidota</taxon>
        <taxon>Flavobacteriia</taxon>
        <taxon>Flavobacteriales</taxon>
        <taxon>Flavobacteriaceae</taxon>
        <taxon>Capnocytophaga</taxon>
    </lineage>
</organism>
<accession>A0A0B7HJH3</accession>
<dbReference type="RefSeq" id="WP_018279623.1">
    <property type="nucleotide sequence ID" value="NZ_CDOF01000025.1"/>
</dbReference>
<dbReference type="EMBL" id="CDOG01000002">
    <property type="protein sequence ID" value="CEN34343.1"/>
    <property type="molecule type" value="Genomic_DNA"/>
</dbReference>
<sequence length="297" mass="34822">MKRNLFYIVFLIGFLSFAQNKEVQNVIKSKEISKKYTHKGNNALKNDQPIQAEVDYRNAIAKNRDNGIAQYNLGTMYYKQKSYGEAFSRLKNASTSTEISNEERHRIFHNLGNIFMQEKAYDKAVEVYKEALRNNPSDEETRYNLAVAQDLLKKNPPKPQNNEDNKDKQQNQDNKDKQNDQNNQDNQNKNDQNKDKQNEKDKQDDKNKENDNQNKQDKNDNKENQDKNQGKDPKDNKQEEKDGNQDNGEKKQNRPSSLSPQQMERILEAMNNEDQKTQEKINAQKVKGNRSKSEKDW</sequence>
<reference evidence="3 4" key="1">
    <citation type="submission" date="2015-01" db="EMBL/GenBank/DDBJ databases">
        <authorList>
            <person name="MANFREDI Pablo"/>
        </authorList>
    </citation>
    <scope>NUCLEOTIDE SEQUENCE [LARGE SCALE GENOMIC DNA]</scope>
    <source>
        <strain evidence="3 4">Ccy74</strain>
    </source>
</reference>
<feature type="compositionally biased region" description="Basic and acidic residues" evidence="2">
    <location>
        <begin position="191"/>
        <end position="252"/>
    </location>
</feature>
<dbReference type="InterPro" id="IPR011990">
    <property type="entry name" value="TPR-like_helical_dom_sf"/>
</dbReference>
<dbReference type="SMART" id="SM00028">
    <property type="entry name" value="TPR"/>
    <property type="match status" value="3"/>
</dbReference>
<proteinExistence type="predicted"/>
<feature type="compositionally biased region" description="Low complexity" evidence="2">
    <location>
        <begin position="180"/>
        <end position="190"/>
    </location>
</feature>
<dbReference type="SUPFAM" id="SSF48452">
    <property type="entry name" value="TPR-like"/>
    <property type="match status" value="1"/>
</dbReference>